<dbReference type="Pfam" id="PF14246">
    <property type="entry name" value="TetR_C_7"/>
    <property type="match status" value="1"/>
</dbReference>
<feature type="domain" description="HTH tetR-type" evidence="5">
    <location>
        <begin position="25"/>
        <end position="85"/>
    </location>
</feature>
<sequence>MGDAMTKAAPTFVPRRGRPTAKQVEAIDNALIATARRHFLENGFDAVAMEAIAFELGVSKTTLYGRFPSKEALFHAIVEDAVARWSAEASEADSELTDDIDQRLRHHVRVIARSHDNPEVQAFQRIIVSTAGRFPELAKSMHDVGSLYIINLIARDIRDAAARDGIPARDPESIATRIVASMTGWYLQQSLIRTVSNAEFDAYGERTVDIIMAARAIW</sequence>
<organism evidence="6 7">
    <name type="scientific">Sphingomonas taxi</name>
    <dbReference type="NCBI Taxonomy" id="1549858"/>
    <lineage>
        <taxon>Bacteria</taxon>
        <taxon>Pseudomonadati</taxon>
        <taxon>Pseudomonadota</taxon>
        <taxon>Alphaproteobacteria</taxon>
        <taxon>Sphingomonadales</taxon>
        <taxon>Sphingomonadaceae</taxon>
        <taxon>Sphingomonas</taxon>
    </lineage>
</organism>
<keyword evidence="1" id="KW-0805">Transcription regulation</keyword>
<feature type="DNA-binding region" description="H-T-H motif" evidence="4">
    <location>
        <begin position="48"/>
        <end position="67"/>
    </location>
</feature>
<dbReference type="STRING" id="1549858.MC45_07245"/>
<keyword evidence="7" id="KW-1185">Reference proteome</keyword>
<dbReference type="AlphaFoldDB" id="A0A097EF71"/>
<protein>
    <recommendedName>
        <fullName evidence="5">HTH tetR-type domain-containing protein</fullName>
    </recommendedName>
</protein>
<dbReference type="EMBL" id="CP009571">
    <property type="protein sequence ID" value="AIT06219.1"/>
    <property type="molecule type" value="Genomic_DNA"/>
</dbReference>
<gene>
    <name evidence="6" type="ORF">MC45_07245</name>
</gene>
<dbReference type="SUPFAM" id="SSF46689">
    <property type="entry name" value="Homeodomain-like"/>
    <property type="match status" value="1"/>
</dbReference>
<keyword evidence="2 4" id="KW-0238">DNA-binding</keyword>
<dbReference type="GO" id="GO:0000976">
    <property type="term" value="F:transcription cis-regulatory region binding"/>
    <property type="evidence" value="ECO:0007669"/>
    <property type="project" value="TreeGrafter"/>
</dbReference>
<dbReference type="KEGG" id="stax:MC45_07245"/>
<dbReference type="HOGENOM" id="CLU_069356_12_8_5"/>
<dbReference type="FunFam" id="1.10.10.60:FF:000141">
    <property type="entry name" value="TetR family transcriptional regulator"/>
    <property type="match status" value="1"/>
</dbReference>
<dbReference type="PANTHER" id="PTHR30055">
    <property type="entry name" value="HTH-TYPE TRANSCRIPTIONAL REGULATOR RUTR"/>
    <property type="match status" value="1"/>
</dbReference>
<accession>A0A097EF71</accession>
<name>A0A097EF71_9SPHN</name>
<dbReference type="InterPro" id="IPR009057">
    <property type="entry name" value="Homeodomain-like_sf"/>
</dbReference>
<evidence type="ECO:0000259" key="5">
    <source>
        <dbReference type="PROSITE" id="PS50977"/>
    </source>
</evidence>
<evidence type="ECO:0000256" key="3">
    <source>
        <dbReference type="ARBA" id="ARBA00023163"/>
    </source>
</evidence>
<dbReference type="PANTHER" id="PTHR30055:SF146">
    <property type="entry name" value="HTH-TYPE TRANSCRIPTIONAL DUAL REGULATOR CECR"/>
    <property type="match status" value="1"/>
</dbReference>
<dbReference type="SUPFAM" id="SSF48498">
    <property type="entry name" value="Tetracyclin repressor-like, C-terminal domain"/>
    <property type="match status" value="1"/>
</dbReference>
<reference evidence="6 7" key="1">
    <citation type="submission" date="2014-09" db="EMBL/GenBank/DDBJ databases">
        <title>Using Illumina technology Improving SMRT sequencing Genome Assembly by RASTools.</title>
        <authorList>
            <person name="Zhou Y."/>
            <person name="Ma T."/>
            <person name="Liu T."/>
        </authorList>
    </citation>
    <scope>NUCLEOTIDE SEQUENCE [LARGE SCALE GENOMIC DNA]</scope>
    <source>
        <strain evidence="6 7">ATCC 55669</strain>
    </source>
</reference>
<evidence type="ECO:0000256" key="2">
    <source>
        <dbReference type="ARBA" id="ARBA00023125"/>
    </source>
</evidence>
<dbReference type="PRINTS" id="PR00455">
    <property type="entry name" value="HTHTETR"/>
</dbReference>
<dbReference type="Proteomes" id="UP000033200">
    <property type="component" value="Chromosome"/>
</dbReference>
<evidence type="ECO:0000313" key="6">
    <source>
        <dbReference type="EMBL" id="AIT06219.1"/>
    </source>
</evidence>
<dbReference type="Pfam" id="PF00440">
    <property type="entry name" value="TetR_N"/>
    <property type="match status" value="1"/>
</dbReference>
<proteinExistence type="predicted"/>
<dbReference type="Gene3D" id="1.10.357.10">
    <property type="entry name" value="Tetracycline Repressor, domain 2"/>
    <property type="match status" value="1"/>
</dbReference>
<dbReference type="GO" id="GO:0003700">
    <property type="term" value="F:DNA-binding transcription factor activity"/>
    <property type="evidence" value="ECO:0007669"/>
    <property type="project" value="TreeGrafter"/>
</dbReference>
<dbReference type="InterPro" id="IPR001647">
    <property type="entry name" value="HTH_TetR"/>
</dbReference>
<keyword evidence="3" id="KW-0804">Transcription</keyword>
<dbReference type="InterPro" id="IPR050109">
    <property type="entry name" value="HTH-type_TetR-like_transc_reg"/>
</dbReference>
<dbReference type="InterPro" id="IPR039536">
    <property type="entry name" value="TetR_C_Proteobacteria"/>
</dbReference>
<evidence type="ECO:0000256" key="1">
    <source>
        <dbReference type="ARBA" id="ARBA00023015"/>
    </source>
</evidence>
<evidence type="ECO:0000313" key="7">
    <source>
        <dbReference type="Proteomes" id="UP000033200"/>
    </source>
</evidence>
<evidence type="ECO:0000256" key="4">
    <source>
        <dbReference type="PROSITE-ProRule" id="PRU00335"/>
    </source>
</evidence>
<dbReference type="PROSITE" id="PS50977">
    <property type="entry name" value="HTH_TETR_2"/>
    <property type="match status" value="1"/>
</dbReference>
<dbReference type="InterPro" id="IPR036271">
    <property type="entry name" value="Tet_transcr_reg_TetR-rel_C_sf"/>
</dbReference>
<dbReference type="eggNOG" id="COG1309">
    <property type="taxonomic scope" value="Bacteria"/>
</dbReference>